<keyword evidence="3" id="KW-1185">Reference proteome</keyword>
<gene>
    <name evidence="2" type="ordered locus">PSHAa1596</name>
</gene>
<dbReference type="EMBL" id="CR954246">
    <property type="protein sequence ID" value="CAI86669.1"/>
    <property type="molecule type" value="Genomic_DNA"/>
</dbReference>
<proteinExistence type="predicted"/>
<dbReference type="KEGG" id="pha:PSHAa1596"/>
<keyword evidence="1" id="KW-0472">Membrane</keyword>
<feature type="transmembrane region" description="Helical" evidence="1">
    <location>
        <begin position="6"/>
        <end position="25"/>
    </location>
</feature>
<feature type="transmembrane region" description="Helical" evidence="1">
    <location>
        <begin position="32"/>
        <end position="52"/>
    </location>
</feature>
<name>Q3IGR4_PSET1</name>
<dbReference type="Proteomes" id="UP000006843">
    <property type="component" value="Chromosome I"/>
</dbReference>
<dbReference type="BioCyc" id="PHAL326442:PSHA_RS07825-MONOMER"/>
<keyword evidence="1" id="KW-1133">Transmembrane helix</keyword>
<protein>
    <submittedName>
        <fullName evidence="2">Uncharacterized protein</fullName>
    </submittedName>
</protein>
<evidence type="ECO:0000256" key="1">
    <source>
        <dbReference type="SAM" id="Phobius"/>
    </source>
</evidence>
<dbReference type="HOGENOM" id="CLU_2900802_0_0_6"/>
<evidence type="ECO:0000313" key="2">
    <source>
        <dbReference type="EMBL" id="CAI86669.1"/>
    </source>
</evidence>
<evidence type="ECO:0000313" key="3">
    <source>
        <dbReference type="Proteomes" id="UP000006843"/>
    </source>
</evidence>
<reference evidence="2 3" key="1">
    <citation type="journal article" date="2005" name="Genome Res.">
        <title>Coping with cold: the genome of the versatile marine Antarctica bacterium Pseudoalteromonas haloplanktis TAC125.</title>
        <authorList>
            <person name="Medigue C."/>
            <person name="Krin E."/>
            <person name="Pascal G."/>
            <person name="Barbe V."/>
            <person name="Bernsel A."/>
            <person name="Bertin P."/>
            <person name="Cheung F."/>
            <person name="Cruveiller S."/>
            <person name="Damico S."/>
            <person name="Duilio A."/>
            <person name="Fang G."/>
            <person name="Feller G."/>
            <person name="Mangenot S."/>
            <person name="Marino G."/>
            <person name="Nilsson J."/>
            <person name="Parilli E."/>
            <person name="Rocha E."/>
            <person name="Rouy Z."/>
            <person name="Sekowska A."/>
            <person name="Tutino M.L."/>
            <person name="Vallenet D."/>
            <person name="von Heijne G."/>
            <person name="Danchin A."/>
        </authorList>
    </citation>
    <scope>NUCLEOTIDE SEQUENCE [LARGE SCALE GENOMIC DNA]</scope>
    <source>
        <strain evidence="3">TAC 125</strain>
    </source>
</reference>
<accession>Q3IGR4</accession>
<keyword evidence="1" id="KW-0812">Transmembrane</keyword>
<organism evidence="2 3">
    <name type="scientific">Pseudoalteromonas translucida (strain TAC 125)</name>
    <dbReference type="NCBI Taxonomy" id="326442"/>
    <lineage>
        <taxon>Bacteria</taxon>
        <taxon>Pseudomonadati</taxon>
        <taxon>Pseudomonadota</taxon>
        <taxon>Gammaproteobacteria</taxon>
        <taxon>Alteromonadales</taxon>
        <taxon>Pseudoalteromonadaceae</taxon>
        <taxon>Pseudoalteromonas</taxon>
    </lineage>
</organism>
<sequence length="62" mass="7215">MVVIEVIIVLAIWFVSGHAISKIYFKAGFKDTPIFVFWIPALNLAFLFYLAFSEWPRFKGNM</sequence>
<dbReference type="AlphaFoldDB" id="Q3IGR4"/>